<dbReference type="Proteomes" id="UP000266644">
    <property type="component" value="Unassembled WGS sequence"/>
</dbReference>
<accession>A0A396BKF0</accession>
<gene>
    <name evidence="1" type="ORF">DW228_23265</name>
</gene>
<reference evidence="1 2" key="1">
    <citation type="submission" date="2018-08" db="EMBL/GenBank/DDBJ databases">
        <title>A genome reference for cultivated species of the human gut microbiota.</title>
        <authorList>
            <person name="Zou Y."/>
            <person name="Xue W."/>
            <person name="Luo G."/>
        </authorList>
    </citation>
    <scope>NUCLEOTIDE SEQUENCE [LARGE SCALE GENOMIC DNA]</scope>
    <source>
        <strain evidence="1 2">AM18-6</strain>
    </source>
</reference>
<protein>
    <submittedName>
        <fullName evidence="1">DUF3575 domain-containing protein</fullName>
    </submittedName>
</protein>
<evidence type="ECO:0000313" key="1">
    <source>
        <dbReference type="EMBL" id="RHH05314.1"/>
    </source>
</evidence>
<proteinExistence type="predicted"/>
<evidence type="ECO:0000313" key="2">
    <source>
        <dbReference type="Proteomes" id="UP000266644"/>
    </source>
</evidence>
<dbReference type="Pfam" id="PF12099">
    <property type="entry name" value="DUF3575"/>
    <property type="match status" value="1"/>
</dbReference>
<dbReference type="InterPro" id="IPR021958">
    <property type="entry name" value="DUF3575"/>
</dbReference>
<dbReference type="InterPro" id="IPR036709">
    <property type="entry name" value="Autotransporte_beta_dom_sf"/>
</dbReference>
<dbReference type="EMBL" id="QRJE01000057">
    <property type="protein sequence ID" value="RHH05314.1"/>
    <property type="molecule type" value="Genomic_DNA"/>
</dbReference>
<sequence length="203" mass="23556">MISKTKLLTFPWQRRLLLLLSLLCCCGWLPAQTAERRHTPSFALKSNIAYDAVGSFNLGAEFRVSPRLTLDVPLVYNPLSFSDNRKWKHFLFQPELRWWSCEPFNGHFFGLHTHYAFYNAGGVGSRWMKDYRFEGWLAGIGVSYGYQWLLSSRWSIEASVGVGYAYMDYDRYLCRKCGAFQAHDRMNYFGPTKAAVSLIYIIK</sequence>
<name>A0A396BKF0_BACFG</name>
<dbReference type="AlphaFoldDB" id="A0A396BKF0"/>
<comment type="caution">
    <text evidence="1">The sequence shown here is derived from an EMBL/GenBank/DDBJ whole genome shotgun (WGS) entry which is preliminary data.</text>
</comment>
<dbReference type="RefSeq" id="WP_122330782.1">
    <property type="nucleotide sequence ID" value="NZ_JAQDYY010000054.1"/>
</dbReference>
<dbReference type="SUPFAM" id="SSF103515">
    <property type="entry name" value="Autotransporter"/>
    <property type="match status" value="1"/>
</dbReference>
<organism evidence="1 2">
    <name type="scientific">Bacteroides fragilis</name>
    <dbReference type="NCBI Taxonomy" id="817"/>
    <lineage>
        <taxon>Bacteria</taxon>
        <taxon>Pseudomonadati</taxon>
        <taxon>Bacteroidota</taxon>
        <taxon>Bacteroidia</taxon>
        <taxon>Bacteroidales</taxon>
        <taxon>Bacteroidaceae</taxon>
        <taxon>Bacteroides</taxon>
    </lineage>
</organism>